<dbReference type="SMART" id="SM00899">
    <property type="entry name" value="FeoA"/>
    <property type="match status" value="1"/>
</dbReference>
<evidence type="ECO:0000256" key="1">
    <source>
        <dbReference type="ARBA" id="ARBA00023004"/>
    </source>
</evidence>
<dbReference type="InterPro" id="IPR007167">
    <property type="entry name" value="Fe-transptr_FeoA-like"/>
</dbReference>
<dbReference type="AlphaFoldDB" id="A0A1M6PB88"/>
<sequence length="101" mass="10713">MESAVSPNALHTSARLDQCRKGATLRVIGLLPQSLFGSHDEQVGLRLKELGFLPGAHLKVIGFGLFGGDPMAVQVNGTKFALRRAEAAKICVEEVTVTGGR</sequence>
<dbReference type="SUPFAM" id="SSF50037">
    <property type="entry name" value="C-terminal domain of transcriptional repressors"/>
    <property type="match status" value="1"/>
</dbReference>
<dbReference type="PANTHER" id="PTHR42954:SF2">
    <property type="entry name" value="FE(2+) TRANSPORT PROTEIN A"/>
    <property type="match status" value="1"/>
</dbReference>
<keyword evidence="4" id="KW-1185">Reference proteome</keyword>
<dbReference type="InterPro" id="IPR008988">
    <property type="entry name" value="Transcriptional_repressor_C"/>
</dbReference>
<gene>
    <name evidence="3" type="ORF">SAMN05216369_0192</name>
</gene>
<dbReference type="RefSeq" id="WP_072794932.1">
    <property type="nucleotide sequence ID" value="NZ_FRAQ01000001.1"/>
</dbReference>
<dbReference type="EMBL" id="FRAQ01000001">
    <property type="protein sequence ID" value="SHK05215.1"/>
    <property type="molecule type" value="Genomic_DNA"/>
</dbReference>
<evidence type="ECO:0000259" key="2">
    <source>
        <dbReference type="SMART" id="SM00899"/>
    </source>
</evidence>
<dbReference type="Proteomes" id="UP000184497">
    <property type="component" value="Unassembled WGS sequence"/>
</dbReference>
<keyword evidence="1" id="KW-0408">Iron</keyword>
<dbReference type="PANTHER" id="PTHR42954">
    <property type="entry name" value="FE(2+) TRANSPORT PROTEIN A"/>
    <property type="match status" value="1"/>
</dbReference>
<evidence type="ECO:0000313" key="3">
    <source>
        <dbReference type="EMBL" id="SHK05215.1"/>
    </source>
</evidence>
<dbReference type="GO" id="GO:0046914">
    <property type="term" value="F:transition metal ion binding"/>
    <property type="evidence" value="ECO:0007669"/>
    <property type="project" value="InterPro"/>
</dbReference>
<name>A0A1M6PB88_9GAMM</name>
<dbReference type="InterPro" id="IPR052713">
    <property type="entry name" value="FeoA"/>
</dbReference>
<dbReference type="OrthoDB" id="559009at2"/>
<dbReference type="STRING" id="564117.SAMN05216369_0192"/>
<protein>
    <submittedName>
        <fullName evidence="3">Ferrous iron transport protein A</fullName>
    </submittedName>
</protein>
<feature type="domain" description="Ferrous iron transporter FeoA-like" evidence="2">
    <location>
        <begin position="14"/>
        <end position="94"/>
    </location>
</feature>
<accession>A0A1M6PB88</accession>
<dbReference type="Pfam" id="PF04023">
    <property type="entry name" value="FeoA"/>
    <property type="match status" value="1"/>
</dbReference>
<proteinExistence type="predicted"/>
<evidence type="ECO:0000313" key="4">
    <source>
        <dbReference type="Proteomes" id="UP000184497"/>
    </source>
</evidence>
<organism evidence="3 4">
    <name type="scientific">Marinobacter antarcticus</name>
    <dbReference type="NCBI Taxonomy" id="564117"/>
    <lineage>
        <taxon>Bacteria</taxon>
        <taxon>Pseudomonadati</taxon>
        <taxon>Pseudomonadota</taxon>
        <taxon>Gammaproteobacteria</taxon>
        <taxon>Pseudomonadales</taxon>
        <taxon>Marinobacteraceae</taxon>
        <taxon>Marinobacter</taxon>
    </lineage>
</organism>
<reference evidence="4" key="1">
    <citation type="submission" date="2016-11" db="EMBL/GenBank/DDBJ databases">
        <authorList>
            <person name="Varghese N."/>
            <person name="Submissions S."/>
        </authorList>
    </citation>
    <scope>NUCLEOTIDE SEQUENCE [LARGE SCALE GENOMIC DNA]</scope>
    <source>
        <strain evidence="4">CGMCC 1.10835</strain>
    </source>
</reference>
<dbReference type="Gene3D" id="2.30.30.90">
    <property type="match status" value="1"/>
</dbReference>
<dbReference type="InterPro" id="IPR038157">
    <property type="entry name" value="FeoA_core_dom"/>
</dbReference>